<dbReference type="Proteomes" id="UP000297564">
    <property type="component" value="Unassembled WGS sequence"/>
</dbReference>
<dbReference type="GO" id="GO:0008483">
    <property type="term" value="F:transaminase activity"/>
    <property type="evidence" value="ECO:0007669"/>
    <property type="project" value="UniProtKB-KW"/>
</dbReference>
<dbReference type="Gene3D" id="3.30.470.10">
    <property type="match status" value="1"/>
</dbReference>
<proteinExistence type="inferred from homology"/>
<organism evidence="4 5">
    <name type="scientific">Ramlibacter rhizophilus</name>
    <dbReference type="NCBI Taxonomy" id="1781167"/>
    <lineage>
        <taxon>Bacteria</taxon>
        <taxon>Pseudomonadati</taxon>
        <taxon>Pseudomonadota</taxon>
        <taxon>Betaproteobacteria</taxon>
        <taxon>Burkholderiales</taxon>
        <taxon>Comamonadaceae</taxon>
        <taxon>Ramlibacter</taxon>
    </lineage>
</organism>
<evidence type="ECO:0000256" key="3">
    <source>
        <dbReference type="ARBA" id="ARBA00022898"/>
    </source>
</evidence>
<comment type="caution">
    <text evidence="4">The sequence shown here is derived from an EMBL/GenBank/DDBJ whole genome shotgun (WGS) entry which is preliminary data.</text>
</comment>
<dbReference type="SUPFAM" id="SSF56752">
    <property type="entry name" value="D-aminoacid aminotransferase-like PLP-dependent enzymes"/>
    <property type="match status" value="1"/>
</dbReference>
<dbReference type="Gene3D" id="3.20.10.10">
    <property type="entry name" value="D-amino Acid Aminotransferase, subunit A, domain 2"/>
    <property type="match status" value="1"/>
</dbReference>
<dbReference type="PANTHER" id="PTHR42743">
    <property type="entry name" value="AMINO-ACID AMINOTRANSFERASE"/>
    <property type="match status" value="1"/>
</dbReference>
<dbReference type="InterPro" id="IPR043131">
    <property type="entry name" value="BCAT-like_N"/>
</dbReference>
<dbReference type="Pfam" id="PF01063">
    <property type="entry name" value="Aminotran_4"/>
    <property type="match status" value="1"/>
</dbReference>
<keyword evidence="4" id="KW-0808">Transferase</keyword>
<dbReference type="GO" id="GO:0005829">
    <property type="term" value="C:cytosol"/>
    <property type="evidence" value="ECO:0007669"/>
    <property type="project" value="TreeGrafter"/>
</dbReference>
<dbReference type="InterPro" id="IPR043132">
    <property type="entry name" value="BCAT-like_C"/>
</dbReference>
<dbReference type="InterPro" id="IPR001544">
    <property type="entry name" value="Aminotrans_IV"/>
</dbReference>
<accession>A0A4Z0BD99</accession>
<evidence type="ECO:0000256" key="1">
    <source>
        <dbReference type="ARBA" id="ARBA00001933"/>
    </source>
</evidence>
<reference evidence="4 5" key="1">
    <citation type="submission" date="2019-03" db="EMBL/GenBank/DDBJ databases">
        <title>Ramlibacter rhizophilus CCTCC AB2015357, whole genome shotgun sequence.</title>
        <authorList>
            <person name="Zhang X."/>
            <person name="Feng G."/>
            <person name="Zhu H."/>
        </authorList>
    </citation>
    <scope>NUCLEOTIDE SEQUENCE [LARGE SCALE GENOMIC DNA]</scope>
    <source>
        <strain evidence="4 5">CCTCC AB2015357</strain>
    </source>
</reference>
<dbReference type="GO" id="GO:0046394">
    <property type="term" value="P:carboxylic acid biosynthetic process"/>
    <property type="evidence" value="ECO:0007669"/>
    <property type="project" value="UniProtKB-ARBA"/>
</dbReference>
<evidence type="ECO:0000313" key="4">
    <source>
        <dbReference type="EMBL" id="TFY96287.1"/>
    </source>
</evidence>
<dbReference type="GO" id="GO:0008652">
    <property type="term" value="P:amino acid biosynthetic process"/>
    <property type="evidence" value="ECO:0007669"/>
    <property type="project" value="UniProtKB-ARBA"/>
</dbReference>
<evidence type="ECO:0000313" key="5">
    <source>
        <dbReference type="Proteomes" id="UP000297564"/>
    </source>
</evidence>
<protein>
    <submittedName>
        <fullName evidence="4">D-amino acid aminotransferase</fullName>
    </submittedName>
</protein>
<dbReference type="EMBL" id="SMLL01000010">
    <property type="protein sequence ID" value="TFY96287.1"/>
    <property type="molecule type" value="Genomic_DNA"/>
</dbReference>
<name>A0A4Z0BD99_9BURK</name>
<dbReference type="PANTHER" id="PTHR42743:SF10">
    <property type="entry name" value="D-ALANINE AMINOTRANSFERASE"/>
    <property type="match status" value="1"/>
</dbReference>
<comment type="similarity">
    <text evidence="2">Belongs to the class-IV pyridoxal-phosphate-dependent aminotransferase family.</text>
</comment>
<keyword evidence="5" id="KW-1185">Reference proteome</keyword>
<dbReference type="AlphaFoldDB" id="A0A4Z0BD99"/>
<keyword evidence="4" id="KW-0032">Aminotransferase</keyword>
<dbReference type="InterPro" id="IPR050571">
    <property type="entry name" value="Class-IV_PLP-Dep_Aminotrnsfr"/>
</dbReference>
<dbReference type="InterPro" id="IPR036038">
    <property type="entry name" value="Aminotransferase-like"/>
</dbReference>
<gene>
    <name evidence="4" type="ORF">EZ242_21470</name>
</gene>
<dbReference type="OrthoDB" id="9805628at2"/>
<sequence length="264" mass="29257">MDRGFIFGDGVYEVVPLYGGRPFRFAEHMARLRRSLAAVRIPSPLPPEEWLSVIERLARSLPDERDLLAYLQVTRGVALRDHAMPKDIEPTVFAMVSRFNPVPEPARRDGVRCVTAADFRWEKANIKSTSLLGSVMARQISVDAGAAETIMFRHGYLSEAAASNVWIVRGGTVMGPPPDHLLLEGIRYGLIESLCREAGIAFELRRISLSEVFRADEVFLSSATREVLAVTRLDGQAIGSGRPGPIYDKLYALYQRAKQSGTPS</sequence>
<dbReference type="FunFam" id="3.20.10.10:FF:000002">
    <property type="entry name" value="D-alanine aminotransferase"/>
    <property type="match status" value="1"/>
</dbReference>
<comment type="cofactor">
    <cofactor evidence="1">
        <name>pyridoxal 5'-phosphate</name>
        <dbReference type="ChEBI" id="CHEBI:597326"/>
    </cofactor>
</comment>
<keyword evidence="3" id="KW-0663">Pyridoxal phosphate</keyword>
<evidence type="ECO:0000256" key="2">
    <source>
        <dbReference type="ARBA" id="ARBA00009320"/>
    </source>
</evidence>